<name>A0A382L575_9ZZZZ</name>
<gene>
    <name evidence="1" type="ORF">METZ01_LOCUS284643</name>
</gene>
<evidence type="ECO:0000313" key="1">
    <source>
        <dbReference type="EMBL" id="SVC31789.1"/>
    </source>
</evidence>
<protein>
    <recommendedName>
        <fullName evidence="2">DUF4410 domain-containing protein</fullName>
    </recommendedName>
</protein>
<proteinExistence type="predicted"/>
<evidence type="ECO:0008006" key="2">
    <source>
        <dbReference type="Google" id="ProtNLM"/>
    </source>
</evidence>
<sequence length="226" mass="24947">MKKLIIILLISMWSLDILAQRDYEAPGAKATVRTHKNFAIIPFKFIITAKKPKKMTQEEFEKNTENAERDGRTSCQSAFAARILKKMAKGKIAAQLQPVARTNALLSRAEISQTAGDVDTYLPEELCEILGVDAVIIGSVESAKLMSTGLAVGLKVASKFVPGLGRISSGKSSADLALYDTEGQLLWNWGTRDLKTSDIGSNTDDLIDYLMKRATKKFPYFQKVKK</sequence>
<reference evidence="1" key="1">
    <citation type="submission" date="2018-05" db="EMBL/GenBank/DDBJ databases">
        <authorList>
            <person name="Lanie J.A."/>
            <person name="Ng W.-L."/>
            <person name="Kazmierczak K.M."/>
            <person name="Andrzejewski T.M."/>
            <person name="Davidsen T.M."/>
            <person name="Wayne K.J."/>
            <person name="Tettelin H."/>
            <person name="Glass J.I."/>
            <person name="Rusch D."/>
            <person name="Podicherti R."/>
            <person name="Tsui H.-C.T."/>
            <person name="Winkler M.E."/>
        </authorList>
    </citation>
    <scope>NUCLEOTIDE SEQUENCE</scope>
</reference>
<dbReference type="Gene3D" id="3.40.50.10610">
    <property type="entry name" value="ABC-type transport auxiliary lipoprotein component"/>
    <property type="match status" value="1"/>
</dbReference>
<dbReference type="AlphaFoldDB" id="A0A382L575"/>
<accession>A0A382L575</accession>
<organism evidence="1">
    <name type="scientific">marine metagenome</name>
    <dbReference type="NCBI Taxonomy" id="408172"/>
    <lineage>
        <taxon>unclassified sequences</taxon>
        <taxon>metagenomes</taxon>
        <taxon>ecological metagenomes</taxon>
    </lineage>
</organism>
<dbReference type="EMBL" id="UINC01084804">
    <property type="protein sequence ID" value="SVC31789.1"/>
    <property type="molecule type" value="Genomic_DNA"/>
</dbReference>